<sequence length="136" mass="15404">MTLVVEADTGLSSAEGGGKYELLAAKRHVERRRRRRVFQASFKNTKDTKRIKYAWSVLASTLSVNRHKVFTDQHYQAKNMKQKWASAREEEGQTGNGGPVRRSNHFCIMEVYWDDATGMNNSPHLSTEDTDTIAAA</sequence>
<accession>W2NSY3</accession>
<name>W2NSY3_PHYNI</name>
<dbReference type="EMBL" id="KI691792">
    <property type="protein sequence ID" value="ETM51635.1"/>
    <property type="molecule type" value="Genomic_DNA"/>
</dbReference>
<protein>
    <submittedName>
        <fullName evidence="1">Uncharacterized protein</fullName>
    </submittedName>
</protein>
<dbReference type="Proteomes" id="UP000054532">
    <property type="component" value="Unassembled WGS sequence"/>
</dbReference>
<proteinExistence type="predicted"/>
<gene>
    <name evidence="1" type="ORF">L914_04567</name>
</gene>
<organism evidence="1">
    <name type="scientific">Phytophthora nicotianae</name>
    <name type="common">Potato buckeye rot agent</name>
    <name type="synonym">Phytophthora parasitica</name>
    <dbReference type="NCBI Taxonomy" id="4792"/>
    <lineage>
        <taxon>Eukaryota</taxon>
        <taxon>Sar</taxon>
        <taxon>Stramenopiles</taxon>
        <taxon>Oomycota</taxon>
        <taxon>Peronosporomycetes</taxon>
        <taxon>Peronosporales</taxon>
        <taxon>Peronosporaceae</taxon>
        <taxon>Phytophthora</taxon>
    </lineage>
</organism>
<evidence type="ECO:0000313" key="1">
    <source>
        <dbReference type="EMBL" id="ETM51635.1"/>
    </source>
</evidence>
<dbReference type="VEuPathDB" id="FungiDB:PPTG_19739"/>
<reference evidence="1" key="1">
    <citation type="submission" date="2013-11" db="EMBL/GenBank/DDBJ databases">
        <title>The Genome Sequence of Phytophthora parasitica IAC_01/95.</title>
        <authorList>
            <consortium name="The Broad Institute Genomics Platform"/>
            <person name="Russ C."/>
            <person name="Tyler B."/>
            <person name="Panabieres F."/>
            <person name="Shan W."/>
            <person name="Tripathy S."/>
            <person name="Grunwald N."/>
            <person name="Machado M."/>
            <person name="Johnson C.S."/>
            <person name="Arredondo F."/>
            <person name="Hong C."/>
            <person name="Coffey M."/>
            <person name="Young S.K."/>
            <person name="Zeng Q."/>
            <person name="Gargeya S."/>
            <person name="Fitzgerald M."/>
            <person name="Abouelleil A."/>
            <person name="Alvarado L."/>
            <person name="Chapman S.B."/>
            <person name="Gainer-Dewar J."/>
            <person name="Goldberg J."/>
            <person name="Griggs A."/>
            <person name="Gujja S."/>
            <person name="Hansen M."/>
            <person name="Howarth C."/>
            <person name="Imamovic A."/>
            <person name="Ireland A."/>
            <person name="Larimer J."/>
            <person name="McCowan C."/>
            <person name="Murphy C."/>
            <person name="Pearson M."/>
            <person name="Poon T.W."/>
            <person name="Priest M."/>
            <person name="Roberts A."/>
            <person name="Saif S."/>
            <person name="Shea T."/>
            <person name="Sykes S."/>
            <person name="Wortman J."/>
            <person name="Nusbaum C."/>
            <person name="Birren B."/>
        </authorList>
    </citation>
    <scope>NUCLEOTIDE SEQUENCE [LARGE SCALE GENOMIC DNA]</scope>
    <source>
        <strain evidence="1">IAC_01/95</strain>
    </source>
</reference>
<dbReference type="AlphaFoldDB" id="W2NSY3"/>